<feature type="chain" id="PRO_5003942003" description="Outer membrane protein beta-barrel domain-containing protein" evidence="1">
    <location>
        <begin position="20"/>
        <end position="288"/>
    </location>
</feature>
<accession>L0FWC9</accession>
<name>L0FWC9_ECHVK</name>
<dbReference type="HOGENOM" id="CLU_965530_0_0_10"/>
<keyword evidence="1" id="KW-0732">Signal</keyword>
<dbReference type="AlphaFoldDB" id="L0FWC9"/>
<dbReference type="RefSeq" id="WP_015265770.1">
    <property type="nucleotide sequence ID" value="NC_019904.1"/>
</dbReference>
<organism evidence="2 3">
    <name type="scientific">Echinicola vietnamensis (strain DSM 17526 / LMG 23754 / KMM 6221)</name>
    <dbReference type="NCBI Taxonomy" id="926556"/>
    <lineage>
        <taxon>Bacteria</taxon>
        <taxon>Pseudomonadati</taxon>
        <taxon>Bacteroidota</taxon>
        <taxon>Cytophagia</taxon>
        <taxon>Cytophagales</taxon>
        <taxon>Cyclobacteriaceae</taxon>
        <taxon>Echinicola</taxon>
    </lineage>
</organism>
<feature type="signal peptide" evidence="1">
    <location>
        <begin position="1"/>
        <end position="19"/>
    </location>
</feature>
<dbReference type="PATRIC" id="fig|926556.3.peg.2076"/>
<protein>
    <recommendedName>
        <fullName evidence="4">Outer membrane protein beta-barrel domain-containing protein</fullName>
    </recommendedName>
</protein>
<evidence type="ECO:0000256" key="1">
    <source>
        <dbReference type="SAM" id="SignalP"/>
    </source>
</evidence>
<evidence type="ECO:0008006" key="4">
    <source>
        <dbReference type="Google" id="ProtNLM"/>
    </source>
</evidence>
<dbReference type="eggNOG" id="ENOG5033GEY">
    <property type="taxonomic scope" value="Bacteria"/>
</dbReference>
<dbReference type="EMBL" id="CP003346">
    <property type="protein sequence ID" value="AGA78209.1"/>
    <property type="molecule type" value="Genomic_DNA"/>
</dbReference>
<reference evidence="3" key="1">
    <citation type="submission" date="2012-02" db="EMBL/GenBank/DDBJ databases">
        <title>The complete genome of Echinicola vietnamensis DSM 17526.</title>
        <authorList>
            <person name="Lucas S."/>
            <person name="Copeland A."/>
            <person name="Lapidus A."/>
            <person name="Glavina del Rio T."/>
            <person name="Dalin E."/>
            <person name="Tice H."/>
            <person name="Bruce D."/>
            <person name="Goodwin L."/>
            <person name="Pitluck S."/>
            <person name="Peters L."/>
            <person name="Ovchinnikova G."/>
            <person name="Teshima H."/>
            <person name="Kyrpides N."/>
            <person name="Mavromatis K."/>
            <person name="Ivanova N."/>
            <person name="Brettin T."/>
            <person name="Detter J.C."/>
            <person name="Han C."/>
            <person name="Larimer F."/>
            <person name="Land M."/>
            <person name="Hauser L."/>
            <person name="Markowitz V."/>
            <person name="Cheng J.-F."/>
            <person name="Hugenholtz P."/>
            <person name="Woyke T."/>
            <person name="Wu D."/>
            <person name="Brambilla E."/>
            <person name="Klenk H.-P."/>
            <person name="Eisen J.A."/>
        </authorList>
    </citation>
    <scope>NUCLEOTIDE SEQUENCE [LARGE SCALE GENOMIC DNA]</scope>
    <source>
        <strain evidence="3">DSM 17526 / LMG 23754 / KMM 6221</strain>
    </source>
</reference>
<keyword evidence="3" id="KW-1185">Reference proteome</keyword>
<evidence type="ECO:0000313" key="3">
    <source>
        <dbReference type="Proteomes" id="UP000010796"/>
    </source>
</evidence>
<proteinExistence type="predicted"/>
<dbReference type="KEGG" id="evi:Echvi_1955"/>
<gene>
    <name evidence="2" type="ordered locus">Echvi_1955</name>
</gene>
<dbReference type="Proteomes" id="UP000010796">
    <property type="component" value="Chromosome"/>
</dbReference>
<sequence length="288" mass="32245">MKKIIVLGIFLFQVPFCFAQALKFKEAVQVKIADKANSKFPVLYTKGKAIKKTNVTYNANGDTLSYQVEKVPVFKKTDILDSTVAQDNGIKNYSLAAEIQPKAGYLMVHFYPIEEGEDDADKVNRFFENNQFAIQLPPRENLKFSFSRFHAGVLTLPLKVYLGSRAPENTGNVSTDANVGLYFGCLFGGKRYVKLPSEEEYRVYEYGWSINGFAGINKLDITETNTLDTTTFQGSLVSSSLGVNVGWHYKTFSIFTAIGFDVPLSDKAEDWVFKGKPWIGFGAGFEIF</sequence>
<dbReference type="OrthoDB" id="836926at2"/>
<evidence type="ECO:0000313" key="2">
    <source>
        <dbReference type="EMBL" id="AGA78209.1"/>
    </source>
</evidence>